<reference evidence="1 2" key="1">
    <citation type="submission" date="2019-09" db="EMBL/GenBank/DDBJ databases">
        <title>Phylogeny of genus Pseudoclavibacter and closely related genus.</title>
        <authorList>
            <person name="Li Y."/>
        </authorList>
    </citation>
    <scope>NUCLEOTIDE SEQUENCE [LARGE SCALE GENOMIC DNA]</scope>
    <source>
        <strain evidence="1 2">KCTC 13959</strain>
    </source>
</reference>
<dbReference type="RefSeq" id="WP_158051267.1">
    <property type="nucleotide sequence ID" value="NZ_WBKB01000001.1"/>
</dbReference>
<evidence type="ECO:0000313" key="2">
    <source>
        <dbReference type="Proteomes" id="UP000433493"/>
    </source>
</evidence>
<organism evidence="1 2">
    <name type="scientific">Gulosibacter chungangensis</name>
    <dbReference type="NCBI Taxonomy" id="979746"/>
    <lineage>
        <taxon>Bacteria</taxon>
        <taxon>Bacillati</taxon>
        <taxon>Actinomycetota</taxon>
        <taxon>Actinomycetes</taxon>
        <taxon>Micrococcales</taxon>
        <taxon>Microbacteriaceae</taxon>
        <taxon>Gulosibacter</taxon>
    </lineage>
</organism>
<sequence length="383" mass="42309">MSSESDVPTGTTGPAFTIHSLNNYTNVYVSSSAAALDLDSKHVGDLIRALHRETTRELARGGVEYADLRWALTPRATHAEVAFLFDSTAAESNHYGFEFSKSWLPALWRHGPQRTAISQGDILSAPPDWVWKELDEHLVRTNDFPQLATEQYYVLYLTNMSRTQVSAMDAALRDSTAAYLGYVDCSTWTPLKSFMLLPQYAIRDGDALVVPADEDGSPHITPPTRDHGFRLVGVEQTLYGVVLDHRMDNGVPEWADEDSALTLTALGGAQSPLSELKLDLDERRFIYLTSETDGHGASVRRAGLDGLSREELVQAIEAKIRSGLMFHLRFVHGTRDGEPAPENDALMFTVPVEFPDGAGTVRRYQVGVKYSPASHSGEVVTFH</sequence>
<protein>
    <submittedName>
        <fullName evidence="1">Uncharacterized protein</fullName>
    </submittedName>
</protein>
<proteinExistence type="predicted"/>
<name>A0A7J5BIJ6_9MICO</name>
<gene>
    <name evidence="1" type="ORF">F8O05_03190</name>
</gene>
<dbReference type="Proteomes" id="UP000433493">
    <property type="component" value="Unassembled WGS sequence"/>
</dbReference>
<dbReference type="AlphaFoldDB" id="A0A7J5BIJ6"/>
<dbReference type="EMBL" id="WBKB01000001">
    <property type="protein sequence ID" value="KAB1645259.1"/>
    <property type="molecule type" value="Genomic_DNA"/>
</dbReference>
<dbReference type="OrthoDB" id="4914389at2"/>
<comment type="caution">
    <text evidence="1">The sequence shown here is derived from an EMBL/GenBank/DDBJ whole genome shotgun (WGS) entry which is preliminary data.</text>
</comment>
<accession>A0A7J5BIJ6</accession>
<keyword evidence="2" id="KW-1185">Reference proteome</keyword>
<evidence type="ECO:0000313" key="1">
    <source>
        <dbReference type="EMBL" id="KAB1645259.1"/>
    </source>
</evidence>